<dbReference type="EMBL" id="BLWD01000001">
    <property type="protein sequence ID" value="GFN03550.1"/>
    <property type="molecule type" value="Genomic_DNA"/>
</dbReference>
<dbReference type="AlphaFoldDB" id="A0A7J0CM43"/>
<dbReference type="Proteomes" id="UP000498740">
    <property type="component" value="Unassembled WGS sequence"/>
</dbReference>
<gene>
    <name evidence="1" type="ORF">Smic_21060</name>
</gene>
<proteinExistence type="predicted"/>
<reference evidence="1 2" key="1">
    <citation type="submission" date="2020-05" db="EMBL/GenBank/DDBJ databases">
        <title>Whole genome shotgun sequence of Streptomyces microflavus NBRC 13062.</title>
        <authorList>
            <person name="Komaki H."/>
            <person name="Tamura T."/>
        </authorList>
    </citation>
    <scope>NUCLEOTIDE SEQUENCE [LARGE SCALE GENOMIC DNA]</scope>
    <source>
        <strain evidence="1 2">NBRC 13062</strain>
    </source>
</reference>
<organism evidence="1 2">
    <name type="scientific">Streptomyces microflavus</name>
    <name type="common">Streptomyces lipmanii</name>
    <dbReference type="NCBI Taxonomy" id="1919"/>
    <lineage>
        <taxon>Bacteria</taxon>
        <taxon>Bacillati</taxon>
        <taxon>Actinomycetota</taxon>
        <taxon>Actinomycetes</taxon>
        <taxon>Kitasatosporales</taxon>
        <taxon>Streptomycetaceae</taxon>
        <taxon>Streptomyces</taxon>
    </lineage>
</organism>
<comment type="caution">
    <text evidence="1">The sequence shown here is derived from an EMBL/GenBank/DDBJ whole genome shotgun (WGS) entry which is preliminary data.</text>
</comment>
<accession>A0A7J0CM43</accession>
<evidence type="ECO:0000313" key="2">
    <source>
        <dbReference type="Proteomes" id="UP000498740"/>
    </source>
</evidence>
<sequence>MRRAPSELAFELKEIITLLETSLSREAREVTAERICDWCHSFDRREVRVVAALLSSAVAVEPERGCRESELNALSELTASGLVEAEDLASLRELRRDLLTEPDAEHYDYLVGE</sequence>
<evidence type="ECO:0000313" key="1">
    <source>
        <dbReference type="EMBL" id="GFN03550.1"/>
    </source>
</evidence>
<name>A0A7J0CM43_STRMI</name>
<protein>
    <submittedName>
        <fullName evidence="1">Uncharacterized protein</fullName>
    </submittedName>
</protein>